<dbReference type="InterPro" id="IPR024470">
    <property type="entry name" value="DUF2545"/>
</dbReference>
<gene>
    <name evidence="2" type="ORF">A9798_10840</name>
</gene>
<dbReference type="Proteomes" id="UP000175893">
    <property type="component" value="Chromosome"/>
</dbReference>
<accession>A0ABN4SWT2</accession>
<proteinExistence type="predicted"/>
<protein>
    <submittedName>
        <fullName evidence="2">Cytochrome C</fullName>
    </submittedName>
</protein>
<evidence type="ECO:0000313" key="3">
    <source>
        <dbReference type="Proteomes" id="UP000175893"/>
    </source>
</evidence>
<keyword evidence="1" id="KW-0812">Transmembrane</keyword>
<keyword evidence="1" id="KW-1133">Transmembrane helix</keyword>
<keyword evidence="3" id="KW-1185">Reference proteome</keyword>
<reference evidence="2 3" key="1">
    <citation type="submission" date="2016-06" db="EMBL/GenBank/DDBJ databases">
        <title>Complete genome sequence of Edwardsiella hoshinae ATCC 35051.</title>
        <authorList>
            <person name="Reichley S.R."/>
            <person name="Waldbieser G.C."/>
            <person name="Lawrence M.L."/>
            <person name="Griffin M.J."/>
        </authorList>
    </citation>
    <scope>NUCLEOTIDE SEQUENCE [LARGE SCALE GENOMIC DNA]</scope>
    <source>
        <strain evidence="2 3">ATCC 35051</strain>
    </source>
</reference>
<keyword evidence="1" id="KW-0472">Membrane</keyword>
<dbReference type="RefSeq" id="WP_070245076.1">
    <property type="nucleotide sequence ID" value="NZ_CP016043.1"/>
</dbReference>
<feature type="transmembrane region" description="Helical" evidence="1">
    <location>
        <begin position="30"/>
        <end position="49"/>
    </location>
</feature>
<feature type="transmembrane region" description="Helical" evidence="1">
    <location>
        <begin position="6"/>
        <end position="23"/>
    </location>
</feature>
<feature type="transmembrane region" description="Helical" evidence="1">
    <location>
        <begin position="55"/>
        <end position="77"/>
    </location>
</feature>
<dbReference type="EMBL" id="CP016043">
    <property type="protein sequence ID" value="AOV97403.1"/>
    <property type="molecule type" value="Genomic_DNA"/>
</dbReference>
<evidence type="ECO:0000313" key="2">
    <source>
        <dbReference type="EMBL" id="AOV97403.1"/>
    </source>
</evidence>
<dbReference type="Pfam" id="PF10810">
    <property type="entry name" value="DUF2545"/>
    <property type="match status" value="1"/>
</dbReference>
<organism evidence="2 3">
    <name type="scientific">Edwardsiella hoshinae</name>
    <dbReference type="NCBI Taxonomy" id="93378"/>
    <lineage>
        <taxon>Bacteria</taxon>
        <taxon>Pseudomonadati</taxon>
        <taxon>Pseudomonadota</taxon>
        <taxon>Gammaproteobacteria</taxon>
        <taxon>Enterobacterales</taxon>
        <taxon>Hafniaceae</taxon>
        <taxon>Edwardsiella</taxon>
    </lineage>
</organism>
<evidence type="ECO:0000256" key="1">
    <source>
        <dbReference type="SAM" id="Phobius"/>
    </source>
</evidence>
<name>A0ABN4SWT2_9GAMM</name>
<sequence>METRYGYLIAILVVVAIAIFAATRRGWRTGLFAFILQLVLAGLFYQGAWQLSQGNAVTAALAALLSPLCVLLIIITLGRANTSQR</sequence>